<protein>
    <recommendedName>
        <fullName evidence="4">HTH crp-type domain-containing protein</fullName>
    </recommendedName>
</protein>
<evidence type="ECO:0000313" key="5">
    <source>
        <dbReference type="EMBL" id="GJD66869.1"/>
    </source>
</evidence>
<dbReference type="Gene3D" id="2.60.120.10">
    <property type="entry name" value="Jelly Rolls"/>
    <property type="match status" value="1"/>
</dbReference>
<evidence type="ECO:0000256" key="3">
    <source>
        <dbReference type="ARBA" id="ARBA00023163"/>
    </source>
</evidence>
<evidence type="ECO:0000256" key="2">
    <source>
        <dbReference type="ARBA" id="ARBA00023125"/>
    </source>
</evidence>
<keyword evidence="1" id="KW-0805">Transcription regulation</keyword>
<dbReference type="InterPro" id="IPR018490">
    <property type="entry name" value="cNMP-bd_dom_sf"/>
</dbReference>
<dbReference type="Pfam" id="PF13545">
    <property type="entry name" value="HTH_Crp_2"/>
    <property type="match status" value="1"/>
</dbReference>
<evidence type="ECO:0000256" key="1">
    <source>
        <dbReference type="ARBA" id="ARBA00023015"/>
    </source>
</evidence>
<dbReference type="GO" id="GO:0003700">
    <property type="term" value="F:DNA-binding transcription factor activity"/>
    <property type="evidence" value="ECO:0007669"/>
    <property type="project" value="TreeGrafter"/>
</dbReference>
<gene>
    <name evidence="5" type="ORF">MPEAHAMD_7068</name>
</gene>
<dbReference type="SUPFAM" id="SSF46785">
    <property type="entry name" value="Winged helix' DNA-binding domain"/>
    <property type="match status" value="1"/>
</dbReference>
<reference evidence="5" key="2">
    <citation type="submission" date="2021-08" db="EMBL/GenBank/DDBJ databases">
        <authorList>
            <person name="Tani A."/>
            <person name="Ola A."/>
            <person name="Ogura Y."/>
            <person name="Katsura K."/>
            <person name="Hayashi T."/>
        </authorList>
    </citation>
    <scope>NUCLEOTIDE SEQUENCE</scope>
    <source>
        <strain evidence="5">JCM 32048</strain>
    </source>
</reference>
<dbReference type="GO" id="GO:0005829">
    <property type="term" value="C:cytosol"/>
    <property type="evidence" value="ECO:0007669"/>
    <property type="project" value="TreeGrafter"/>
</dbReference>
<sequence length="263" mass="28459">MPPDIDTLLSGNLLLSALRLPDQSLLKPHLELKDYRRGEALFEAGEDVSFISFPLGQCVAALVIGLKDGRAVETATVGHEGAIGGVVSQGSLPAFSRAVVQVPGRVLRIEAPVLQQIKQTSPGLRNLITRYSDCLLAQVLQSVACNASHTIEARCVRWLLSLQDRLDTNVLPITHEVLAELLGVQRSYLTRTLRTLQQQGLIQVRRGRIILVSRPAMEEAACECHGAVKRHFEAVLGAVYNANGTLVSLRATAASNNSMSQAI</sequence>
<dbReference type="CDD" id="cd00038">
    <property type="entry name" value="CAP_ED"/>
    <property type="match status" value="1"/>
</dbReference>
<dbReference type="SMART" id="SM00419">
    <property type="entry name" value="HTH_CRP"/>
    <property type="match status" value="1"/>
</dbReference>
<dbReference type="PANTHER" id="PTHR24567:SF74">
    <property type="entry name" value="HTH-TYPE TRANSCRIPTIONAL REGULATOR ARCR"/>
    <property type="match status" value="1"/>
</dbReference>
<reference evidence="5" key="1">
    <citation type="journal article" date="2016" name="Front. Microbiol.">
        <title>Genome Sequence of the Piezophilic, Mesophilic Sulfate-Reducing Bacterium Desulfovibrio indicus J2T.</title>
        <authorList>
            <person name="Cao J."/>
            <person name="Maignien L."/>
            <person name="Shao Z."/>
            <person name="Alain K."/>
            <person name="Jebbar M."/>
        </authorList>
    </citation>
    <scope>NUCLEOTIDE SEQUENCE</scope>
    <source>
        <strain evidence="5">JCM 32048</strain>
    </source>
</reference>
<dbReference type="InterPro" id="IPR012318">
    <property type="entry name" value="HTH_CRP"/>
</dbReference>
<name>A0AA37HJB1_9HYPH</name>
<dbReference type="PROSITE" id="PS51063">
    <property type="entry name" value="HTH_CRP_2"/>
    <property type="match status" value="1"/>
</dbReference>
<dbReference type="InterPro" id="IPR014710">
    <property type="entry name" value="RmlC-like_jellyroll"/>
</dbReference>
<accession>A0AA37HJB1</accession>
<dbReference type="Proteomes" id="UP001055286">
    <property type="component" value="Unassembled WGS sequence"/>
</dbReference>
<evidence type="ECO:0000259" key="4">
    <source>
        <dbReference type="PROSITE" id="PS51063"/>
    </source>
</evidence>
<proteinExistence type="predicted"/>
<dbReference type="InterPro" id="IPR036390">
    <property type="entry name" value="WH_DNA-bd_sf"/>
</dbReference>
<dbReference type="SUPFAM" id="SSF51206">
    <property type="entry name" value="cAMP-binding domain-like"/>
    <property type="match status" value="1"/>
</dbReference>
<dbReference type="InterPro" id="IPR000595">
    <property type="entry name" value="cNMP-bd_dom"/>
</dbReference>
<feature type="domain" description="HTH crp-type" evidence="4">
    <location>
        <begin position="149"/>
        <end position="215"/>
    </location>
</feature>
<evidence type="ECO:0000313" key="6">
    <source>
        <dbReference type="Proteomes" id="UP001055286"/>
    </source>
</evidence>
<organism evidence="5 6">
    <name type="scientific">Methylobacterium frigidaeris</name>
    <dbReference type="NCBI Taxonomy" id="2038277"/>
    <lineage>
        <taxon>Bacteria</taxon>
        <taxon>Pseudomonadati</taxon>
        <taxon>Pseudomonadota</taxon>
        <taxon>Alphaproteobacteria</taxon>
        <taxon>Hyphomicrobiales</taxon>
        <taxon>Methylobacteriaceae</taxon>
        <taxon>Methylobacterium</taxon>
    </lineage>
</organism>
<comment type="caution">
    <text evidence="5">The sequence shown here is derived from an EMBL/GenBank/DDBJ whole genome shotgun (WGS) entry which is preliminary data.</text>
</comment>
<dbReference type="AlphaFoldDB" id="A0AA37HJB1"/>
<keyword evidence="2" id="KW-0238">DNA-binding</keyword>
<dbReference type="EMBL" id="BPQJ01000086">
    <property type="protein sequence ID" value="GJD66869.1"/>
    <property type="molecule type" value="Genomic_DNA"/>
</dbReference>
<dbReference type="InterPro" id="IPR050397">
    <property type="entry name" value="Env_Response_Regulators"/>
</dbReference>
<keyword evidence="3" id="KW-0804">Transcription</keyword>
<dbReference type="GO" id="GO:0003677">
    <property type="term" value="F:DNA binding"/>
    <property type="evidence" value="ECO:0007669"/>
    <property type="project" value="UniProtKB-KW"/>
</dbReference>
<dbReference type="RefSeq" id="WP_099901015.1">
    <property type="nucleotide sequence ID" value="NZ_BPQJ01000086.1"/>
</dbReference>
<keyword evidence="6" id="KW-1185">Reference proteome</keyword>
<dbReference type="PANTHER" id="PTHR24567">
    <property type="entry name" value="CRP FAMILY TRANSCRIPTIONAL REGULATORY PROTEIN"/>
    <property type="match status" value="1"/>
</dbReference>